<dbReference type="Proteomes" id="UP000037460">
    <property type="component" value="Unassembled WGS sequence"/>
</dbReference>
<dbReference type="AlphaFoldDB" id="A0A0M0JAK5"/>
<gene>
    <name evidence="2" type="ORF">Ctob_000834</name>
</gene>
<evidence type="ECO:0000313" key="3">
    <source>
        <dbReference type="Proteomes" id="UP000037460"/>
    </source>
</evidence>
<reference evidence="3" key="1">
    <citation type="journal article" date="2015" name="PLoS Genet.">
        <title>Genome Sequence and Transcriptome Analyses of Chrysochromulina tobin: Metabolic Tools for Enhanced Algal Fitness in the Prominent Order Prymnesiales (Haptophyceae).</title>
        <authorList>
            <person name="Hovde B.T."/>
            <person name="Deodato C.R."/>
            <person name="Hunsperger H.M."/>
            <person name="Ryken S.A."/>
            <person name="Yost W."/>
            <person name="Jha R.K."/>
            <person name="Patterson J."/>
            <person name="Monnat R.J. Jr."/>
            <person name="Barlow S.B."/>
            <person name="Starkenburg S.R."/>
            <person name="Cattolico R.A."/>
        </authorList>
    </citation>
    <scope>NUCLEOTIDE SEQUENCE</scope>
    <source>
        <strain evidence="3">CCMP291</strain>
    </source>
</reference>
<accession>A0A0M0JAK5</accession>
<feature type="chain" id="PRO_5005601639" evidence="1">
    <location>
        <begin position="18"/>
        <end position="271"/>
    </location>
</feature>
<dbReference type="EMBL" id="JWZX01003208">
    <property type="protein sequence ID" value="KOO23263.1"/>
    <property type="molecule type" value="Genomic_DNA"/>
</dbReference>
<proteinExistence type="predicted"/>
<organism evidence="2 3">
    <name type="scientific">Chrysochromulina tobinii</name>
    <dbReference type="NCBI Taxonomy" id="1460289"/>
    <lineage>
        <taxon>Eukaryota</taxon>
        <taxon>Haptista</taxon>
        <taxon>Haptophyta</taxon>
        <taxon>Prymnesiophyceae</taxon>
        <taxon>Prymnesiales</taxon>
        <taxon>Chrysochromulinaceae</taxon>
        <taxon>Chrysochromulina</taxon>
    </lineage>
</organism>
<evidence type="ECO:0000256" key="1">
    <source>
        <dbReference type="SAM" id="SignalP"/>
    </source>
</evidence>
<comment type="caution">
    <text evidence="2">The sequence shown here is derived from an EMBL/GenBank/DDBJ whole genome shotgun (WGS) entry which is preliminary data.</text>
</comment>
<evidence type="ECO:0000313" key="2">
    <source>
        <dbReference type="EMBL" id="KOO23263.1"/>
    </source>
</evidence>
<protein>
    <submittedName>
        <fullName evidence="2">Uncharacterized protein</fullName>
    </submittedName>
</protein>
<sequence>MLLLAVGTLAFNLLTAPSPVVLHPRAAATMAVTEDATVTGYLAKLEGKVAAMAAQAGRPVPARCIDDACLPLSEYISVLEAAAVELEAFGAVVPTGASNNIIPIGKATSSDGSLSLYLSKLEAKVEALCVRYDVPMPQQCNAEMCMDVQEYIELLEETSSQLEQQWQAASTSSDFGSAWGRGEWDQLQALDVRTADRPPEVASALALDGSLTGYLSRLEAKVEDLSAKLGTAAPARCVGDACLDLQTYVAMLEESVVTLEKQWATAKSGSW</sequence>
<keyword evidence="3" id="KW-1185">Reference proteome</keyword>
<keyword evidence="1" id="KW-0732">Signal</keyword>
<name>A0A0M0JAK5_9EUKA</name>
<feature type="signal peptide" evidence="1">
    <location>
        <begin position="1"/>
        <end position="17"/>
    </location>
</feature>